<sequence length="416" mass="45623">MNALDPQRLPNTFLVGTGVVGRAIIKAHVASNIAVGITDQNAASLQQSVDEIATDWPQTPITWTTIDDGNLTVAVIGNEAVKGDQKTQSSAHPRIVVESIAERLDIKQAFFRDAERIFGDSAILCSNTSTLQIASIATGLRHPQRVCGMHFFMPVDQRPAVEIVRSLDTDGKTVAACQKHVQRLNKSPLVVADTPGFVVNRLLSPYLNQALLLLTRGISAERIEQAALRYGMPLSPLELIDYIGTRTMLNAGRCFWQAFPSRLDPSLVVPRLIKKKRLGRHDGAGLYDYHDGVRSESLGDVAQQIVAEYSVDPIEATDSELVELLAVPMWIEAALAYRDQASSSTADFNVAMQGGLGFRQDQLWLDFFDLFGGSAIRKAISKWSDQFASMQAPEPLMTRLEKQRPSEALSHGVSTE</sequence>
<organism evidence="4 5">
    <name type="scientific">Stieleria marina</name>
    <dbReference type="NCBI Taxonomy" id="1930275"/>
    <lineage>
        <taxon>Bacteria</taxon>
        <taxon>Pseudomonadati</taxon>
        <taxon>Planctomycetota</taxon>
        <taxon>Planctomycetia</taxon>
        <taxon>Pirellulales</taxon>
        <taxon>Pirellulaceae</taxon>
        <taxon>Stieleria</taxon>
    </lineage>
</organism>
<dbReference type="RefSeq" id="WP_145419586.1">
    <property type="nucleotide sequence ID" value="NZ_CP036526.1"/>
</dbReference>
<name>A0A517NXJ2_9BACT</name>
<evidence type="ECO:0000259" key="3">
    <source>
        <dbReference type="Pfam" id="PF02737"/>
    </source>
</evidence>
<evidence type="ECO:0000256" key="1">
    <source>
        <dbReference type="ARBA" id="ARBA00023002"/>
    </source>
</evidence>
<dbReference type="GO" id="GO:0070403">
    <property type="term" value="F:NAD+ binding"/>
    <property type="evidence" value="ECO:0007669"/>
    <property type="project" value="InterPro"/>
</dbReference>
<dbReference type="InterPro" id="IPR008927">
    <property type="entry name" value="6-PGluconate_DH-like_C_sf"/>
</dbReference>
<dbReference type="InterPro" id="IPR006176">
    <property type="entry name" value="3-OHacyl-CoA_DH_NAD-bd"/>
</dbReference>
<dbReference type="Gene3D" id="1.10.1040.50">
    <property type="match status" value="1"/>
</dbReference>
<accession>A0A517NXJ2</accession>
<dbReference type="GO" id="GO:0006635">
    <property type="term" value="P:fatty acid beta-oxidation"/>
    <property type="evidence" value="ECO:0007669"/>
    <property type="project" value="TreeGrafter"/>
</dbReference>
<protein>
    <submittedName>
        <fullName evidence="4">Fatty acid oxidation complex subunit alpha</fullName>
    </submittedName>
</protein>
<dbReference type="Pfam" id="PF02737">
    <property type="entry name" value="3HCDH_N"/>
    <property type="match status" value="1"/>
</dbReference>
<dbReference type="SUPFAM" id="SSF48179">
    <property type="entry name" value="6-phosphogluconate dehydrogenase C-terminal domain-like"/>
    <property type="match status" value="1"/>
</dbReference>
<dbReference type="GO" id="GO:0008691">
    <property type="term" value="F:3-hydroxybutyryl-CoA dehydrogenase activity"/>
    <property type="evidence" value="ECO:0007669"/>
    <property type="project" value="TreeGrafter"/>
</dbReference>
<reference evidence="4 5" key="1">
    <citation type="submission" date="2019-02" db="EMBL/GenBank/DDBJ databases">
        <title>Deep-cultivation of Planctomycetes and their phenomic and genomic characterization uncovers novel biology.</title>
        <authorList>
            <person name="Wiegand S."/>
            <person name="Jogler M."/>
            <person name="Boedeker C."/>
            <person name="Pinto D."/>
            <person name="Vollmers J."/>
            <person name="Rivas-Marin E."/>
            <person name="Kohn T."/>
            <person name="Peeters S.H."/>
            <person name="Heuer A."/>
            <person name="Rast P."/>
            <person name="Oberbeckmann S."/>
            <person name="Bunk B."/>
            <person name="Jeske O."/>
            <person name="Meyerdierks A."/>
            <person name="Storesund J.E."/>
            <person name="Kallscheuer N."/>
            <person name="Luecker S."/>
            <person name="Lage O.M."/>
            <person name="Pohl T."/>
            <person name="Merkel B.J."/>
            <person name="Hornburger P."/>
            <person name="Mueller R.-W."/>
            <person name="Bruemmer F."/>
            <person name="Labrenz M."/>
            <person name="Spormann A.M."/>
            <person name="Op den Camp H."/>
            <person name="Overmann J."/>
            <person name="Amann R."/>
            <person name="Jetten M.S.M."/>
            <person name="Mascher T."/>
            <person name="Medema M.H."/>
            <person name="Devos D.P."/>
            <person name="Kaster A.-K."/>
            <person name="Ovreas L."/>
            <person name="Rohde M."/>
            <person name="Galperin M.Y."/>
            <person name="Jogler C."/>
        </authorList>
    </citation>
    <scope>NUCLEOTIDE SEQUENCE [LARGE SCALE GENOMIC DNA]</scope>
    <source>
        <strain evidence="4 5">K23_9</strain>
    </source>
</reference>
<keyword evidence="5" id="KW-1185">Reference proteome</keyword>
<dbReference type="Proteomes" id="UP000319817">
    <property type="component" value="Chromosome"/>
</dbReference>
<dbReference type="PANTHER" id="PTHR48075">
    <property type="entry name" value="3-HYDROXYACYL-COA DEHYDROGENASE FAMILY PROTEIN"/>
    <property type="match status" value="1"/>
</dbReference>
<dbReference type="OrthoDB" id="9771883at2"/>
<dbReference type="AlphaFoldDB" id="A0A517NXJ2"/>
<feature type="domain" description="3-hydroxyacyl-CoA dehydrogenase NAD binding" evidence="3">
    <location>
        <begin position="14"/>
        <end position="193"/>
    </location>
</feature>
<evidence type="ECO:0000313" key="4">
    <source>
        <dbReference type="EMBL" id="QDT11816.1"/>
    </source>
</evidence>
<dbReference type="InterPro" id="IPR036291">
    <property type="entry name" value="NAD(P)-bd_dom_sf"/>
</dbReference>
<dbReference type="SUPFAM" id="SSF51735">
    <property type="entry name" value="NAD(P)-binding Rossmann-fold domains"/>
    <property type="match status" value="1"/>
</dbReference>
<dbReference type="PROSITE" id="PS00067">
    <property type="entry name" value="3HCDH"/>
    <property type="match status" value="1"/>
</dbReference>
<dbReference type="InterPro" id="IPR006108">
    <property type="entry name" value="3HC_DH_C"/>
</dbReference>
<feature type="domain" description="3-hydroxyacyl-CoA dehydrogenase C-terminal" evidence="2">
    <location>
        <begin position="196"/>
        <end position="289"/>
    </location>
</feature>
<dbReference type="Gene3D" id="3.40.50.720">
    <property type="entry name" value="NAD(P)-binding Rossmann-like Domain"/>
    <property type="match status" value="1"/>
</dbReference>
<proteinExistence type="predicted"/>
<gene>
    <name evidence="4" type="primary">fadB</name>
    <name evidence="4" type="ORF">K239x_38160</name>
</gene>
<evidence type="ECO:0000313" key="5">
    <source>
        <dbReference type="Proteomes" id="UP000319817"/>
    </source>
</evidence>
<evidence type="ECO:0000259" key="2">
    <source>
        <dbReference type="Pfam" id="PF00725"/>
    </source>
</evidence>
<keyword evidence="1" id="KW-0560">Oxidoreductase</keyword>
<dbReference type="EMBL" id="CP036526">
    <property type="protein sequence ID" value="QDT11816.1"/>
    <property type="molecule type" value="Genomic_DNA"/>
</dbReference>
<dbReference type="Pfam" id="PF00725">
    <property type="entry name" value="3HCDH"/>
    <property type="match status" value="1"/>
</dbReference>
<dbReference type="PANTHER" id="PTHR48075:SF5">
    <property type="entry name" value="3-HYDROXYBUTYRYL-COA DEHYDROGENASE"/>
    <property type="match status" value="1"/>
</dbReference>
<dbReference type="InterPro" id="IPR006180">
    <property type="entry name" value="3-OHacyl-CoA_DH_CS"/>
</dbReference>